<evidence type="ECO:0000256" key="1">
    <source>
        <dbReference type="SAM" id="MobiDB-lite"/>
    </source>
</evidence>
<accession>K4RG52</accession>
<dbReference type="SUPFAM" id="SSF53335">
    <property type="entry name" value="S-adenosyl-L-methionine-dependent methyltransferases"/>
    <property type="match status" value="1"/>
</dbReference>
<evidence type="ECO:0000313" key="2">
    <source>
        <dbReference type="EMBL" id="CCK32129.1"/>
    </source>
</evidence>
<feature type="region of interest" description="Disordered" evidence="1">
    <location>
        <begin position="1"/>
        <end position="20"/>
    </location>
</feature>
<dbReference type="KEGG" id="sdv:BN159_7750"/>
<protein>
    <submittedName>
        <fullName evidence="2">Uncharacterized protein</fullName>
    </submittedName>
</protein>
<organism evidence="2 3">
    <name type="scientific">Streptomyces davaonensis (strain DSM 101723 / JCM 4913 / KCC S-0913 / 768)</name>
    <dbReference type="NCBI Taxonomy" id="1214101"/>
    <lineage>
        <taxon>Bacteria</taxon>
        <taxon>Bacillati</taxon>
        <taxon>Actinomycetota</taxon>
        <taxon>Actinomycetes</taxon>
        <taxon>Kitasatosporales</taxon>
        <taxon>Streptomycetaceae</taxon>
        <taxon>Streptomyces</taxon>
    </lineage>
</organism>
<dbReference type="HOGENOM" id="CLU_037629_0_1_11"/>
<dbReference type="EMBL" id="HE971709">
    <property type="protein sequence ID" value="CCK32129.1"/>
    <property type="molecule type" value="Genomic_DNA"/>
</dbReference>
<evidence type="ECO:0000313" key="3">
    <source>
        <dbReference type="Proteomes" id="UP000008043"/>
    </source>
</evidence>
<dbReference type="OrthoDB" id="5143400at2"/>
<name>K4RG52_STRDJ</name>
<sequence length="391" mass="42034">MNAPAEVGSLRPSADGPRQHVGDAFSCDRRQDFAPAVIRTHRGGRWRRVDRTKNAGEWGKFVHRDEMLVFDVDDGQEGGPGIVTGAIPTVQDVAARLAAFAPAPGMAAVAEVGADCGWTAALLSHHVQGGRVVTLADTERLADVARQHLQRYSQVQVVSGAGTVALGPVASFDGLLSHRAVRRVPWEWITLVRPGGQLCVPVRTGLSGSGTLLALRVARDGLSATGRFLAGPSMQALWLREQRPGEGTLIDSPKAPRASAARGSTRAPLWPAARLFAGLLHPDLRMQLVRGTAQFEAEVADRLRLHDHQASRAVIFLWDPGSVYEWGPRDLGTVLFDALAQWHAAGEPKLGQMGVTITESEHTLWLGAPDGPSWRLPHLHRFGGGAEHHAS</sequence>
<dbReference type="Gene3D" id="3.40.50.150">
    <property type="entry name" value="Vaccinia Virus protein VP39"/>
    <property type="match status" value="1"/>
</dbReference>
<dbReference type="InterPro" id="IPR029063">
    <property type="entry name" value="SAM-dependent_MTases_sf"/>
</dbReference>
<dbReference type="PATRIC" id="fig|1214101.3.peg.7848"/>
<dbReference type="STRING" id="1214101.BN159_7750"/>
<reference evidence="2 3" key="1">
    <citation type="journal article" date="2012" name="J. Bacteriol.">
        <title>Genome sequence of the bacterium Streptomyces davawensis JCM 4913 and heterologous production of the unique antibiotic roseoflavin.</title>
        <authorList>
            <person name="Jankowitsch F."/>
            <person name="Schwarz J."/>
            <person name="Ruckert C."/>
            <person name="Gust B."/>
            <person name="Szczepanowski R."/>
            <person name="Blom J."/>
            <person name="Pelzer S."/>
            <person name="Kalinowski J."/>
            <person name="Mack M."/>
        </authorList>
    </citation>
    <scope>NUCLEOTIDE SEQUENCE [LARGE SCALE GENOMIC DNA]</scope>
    <source>
        <strain evidence="3">DSM 101723 / JCM 4913 / KCC S-0913 / 768</strain>
    </source>
</reference>
<dbReference type="Proteomes" id="UP000008043">
    <property type="component" value="Chromosome"/>
</dbReference>
<keyword evidence="3" id="KW-1185">Reference proteome</keyword>
<proteinExistence type="predicted"/>
<dbReference type="eggNOG" id="COG2518">
    <property type="taxonomic scope" value="Bacteria"/>
</dbReference>
<gene>
    <name evidence="2" type="ORF">BN159_7750</name>
</gene>
<dbReference type="AlphaFoldDB" id="K4RG52"/>
<dbReference type="RefSeq" id="WP_015662455.1">
    <property type="nucleotide sequence ID" value="NC_020504.1"/>
</dbReference>
<dbReference type="Pfam" id="PF01135">
    <property type="entry name" value="PCMT"/>
    <property type="match status" value="1"/>
</dbReference>